<dbReference type="Proteomes" id="UP000192746">
    <property type="component" value="Unassembled WGS sequence"/>
</dbReference>
<accession>A0A1Y1SYD7</accession>
<dbReference type="AlphaFoldDB" id="A0A1Y1SYD7"/>
<sequence length="251" mass="29463">MEISEWLQSKPKDYNTGVDLYAASSVMQSRTLANLKRGQNPRNMAVLIKELRQLSKSRAYQKPKPTSVVKIEVVADPKPVQVEMERKNQIEQSANAYFQKIKYNELPAVLKVRYRQLKDLFYDMSDLKFVLNDLPAKEANKSLKIILKIEALDEQREMIWRELDHWQDHKTLLPTKTENDFTGLSQQALFLKKANLVNYINKKSSRIKKWENELQEKSNKDERLKIGQQINRTQKAVHKHKLDLQKIEGML</sequence>
<dbReference type="EMBL" id="ARYN01000025">
    <property type="protein sequence ID" value="ORL43781.1"/>
    <property type="molecule type" value="Genomic_DNA"/>
</dbReference>
<keyword evidence="2" id="KW-1185">Reference proteome</keyword>
<gene>
    <name evidence="1" type="ORF">IIF7_19054</name>
</gene>
<evidence type="ECO:0000313" key="2">
    <source>
        <dbReference type="Proteomes" id="UP000192746"/>
    </source>
</evidence>
<proteinExistence type="predicted"/>
<organism evidence="1 2">
    <name type="scientific">Zunongwangia atlantica 22II14-10F7</name>
    <dbReference type="NCBI Taxonomy" id="1185767"/>
    <lineage>
        <taxon>Bacteria</taxon>
        <taxon>Pseudomonadati</taxon>
        <taxon>Bacteroidota</taxon>
        <taxon>Flavobacteriia</taxon>
        <taxon>Flavobacteriales</taxon>
        <taxon>Flavobacteriaceae</taxon>
        <taxon>Zunongwangia</taxon>
    </lineage>
</organism>
<evidence type="ECO:0000313" key="1">
    <source>
        <dbReference type="EMBL" id="ORL43781.1"/>
    </source>
</evidence>
<name>A0A1Y1SYD7_9FLAO</name>
<dbReference type="RefSeq" id="WP_084843274.1">
    <property type="nucleotide sequence ID" value="NZ_ARYN01000025.1"/>
</dbReference>
<dbReference type="STRING" id="1185767.IIF7_19054"/>
<reference evidence="1 2" key="1">
    <citation type="submission" date="2013-04" db="EMBL/GenBank/DDBJ databases">
        <title>Zunongwangia sp. 22II14-10F7 Genome Sequencing.</title>
        <authorList>
            <person name="Lai Q."/>
            <person name="Shao Z."/>
        </authorList>
    </citation>
    <scope>NUCLEOTIDE SEQUENCE [LARGE SCALE GENOMIC DNA]</scope>
    <source>
        <strain evidence="1 2">22II14-10F7</strain>
    </source>
</reference>
<dbReference type="OrthoDB" id="1441913at2"/>
<protein>
    <submittedName>
        <fullName evidence="1">Uncharacterized protein</fullName>
    </submittedName>
</protein>
<comment type="caution">
    <text evidence="1">The sequence shown here is derived from an EMBL/GenBank/DDBJ whole genome shotgun (WGS) entry which is preliminary data.</text>
</comment>